<evidence type="ECO:0000313" key="2">
    <source>
        <dbReference type="EMBL" id="ARE83569.1"/>
    </source>
</evidence>
<dbReference type="EC" id="2.4.1.305" evidence="2"/>
<reference evidence="2 3" key="1">
    <citation type="submission" date="2017-03" db="EMBL/GenBank/DDBJ databases">
        <title>Genome Sequence of Roseovarius mucosus strain SMR3 Isolated from a culture of the Diatom Skeletonema marinoi.</title>
        <authorList>
            <person name="Topel M."/>
            <person name="Pinder M."/>
            <person name="Johansson O.N."/>
            <person name="Kourtchenko O."/>
            <person name="Godhe A."/>
            <person name="Clarke A.K."/>
        </authorList>
    </citation>
    <scope>NUCLEOTIDE SEQUENCE [LARGE SCALE GENOMIC DNA]</scope>
    <source>
        <strain evidence="2 3">SMR3</strain>
    </source>
</reference>
<accession>A0A1V0RP55</accession>
<organism evidence="2 3">
    <name type="scientific">Roseovarius mucosus</name>
    <dbReference type="NCBI Taxonomy" id="215743"/>
    <lineage>
        <taxon>Bacteria</taxon>
        <taxon>Pseudomonadati</taxon>
        <taxon>Pseudomonadota</taxon>
        <taxon>Alphaproteobacteria</taxon>
        <taxon>Rhodobacterales</taxon>
        <taxon>Roseobacteraceae</taxon>
        <taxon>Roseovarius</taxon>
    </lineage>
</organism>
<dbReference type="InterPro" id="IPR001173">
    <property type="entry name" value="Glyco_trans_2-like"/>
</dbReference>
<evidence type="ECO:0000313" key="3">
    <source>
        <dbReference type="Proteomes" id="UP000192273"/>
    </source>
</evidence>
<dbReference type="PANTHER" id="PTHR43685">
    <property type="entry name" value="GLYCOSYLTRANSFERASE"/>
    <property type="match status" value="1"/>
</dbReference>
<dbReference type="PANTHER" id="PTHR43685:SF2">
    <property type="entry name" value="GLYCOSYLTRANSFERASE 2-LIKE DOMAIN-CONTAINING PROTEIN"/>
    <property type="match status" value="1"/>
</dbReference>
<dbReference type="Gene3D" id="3.90.550.10">
    <property type="entry name" value="Spore Coat Polysaccharide Biosynthesis Protein SpsA, Chain A"/>
    <property type="match status" value="1"/>
</dbReference>
<protein>
    <submittedName>
        <fullName evidence="2">UDP-Glc:alpha-D-GlcNAc-diphosphoundecaprenol beta-1,3-glucosyltransferase WfgD</fullName>
        <ecNumber evidence="2">2.4.1.305</ecNumber>
    </submittedName>
</protein>
<dbReference type="AlphaFoldDB" id="A0A1V0RP55"/>
<dbReference type="Pfam" id="PF00535">
    <property type="entry name" value="Glycos_transf_2"/>
    <property type="match status" value="1"/>
</dbReference>
<gene>
    <name evidence="2" type="primary">wfgD</name>
    <name evidence="2" type="ORF">ROSMUCSMR3_02095</name>
</gene>
<dbReference type="OrthoDB" id="5291101at2"/>
<dbReference type="SUPFAM" id="SSF53448">
    <property type="entry name" value="Nucleotide-diphospho-sugar transferases"/>
    <property type="match status" value="1"/>
</dbReference>
<keyword evidence="2" id="KW-0328">Glycosyltransferase</keyword>
<dbReference type="InterPro" id="IPR029044">
    <property type="entry name" value="Nucleotide-diphossugar_trans"/>
</dbReference>
<proteinExistence type="predicted"/>
<sequence>MITVCIPAYQAGAFIGETVSSVLAQSFDDFRIEIAIDPSEGDKDSTEAALEPFRDDPRVNISTNPRRLGWAGNFNALLQRVETPFYAPLPHDDIWAPDYLATFFPLVSEHQKASVAYGDMTMFDANGTTGFRSVALPQGEDRMTHLIRFMVQGAHAMPWRGVTRQSAVAVTQGFPTDLWGGFAVEAEYALGLLEAGPVIHVPKALYRKRVFQPQERMSASKARTIDWAVEDRLNAWNRHCHAFEVRMRRMMSTFKPTSDEVFLAELAFRAAMLMRRHSFVTPGLDKAELASLASLRSYLPSIDHPLTPCVAEQLRWFDRAAQSRTE</sequence>
<feature type="domain" description="Glycosyltransferase 2-like" evidence="1">
    <location>
        <begin position="3"/>
        <end position="118"/>
    </location>
</feature>
<evidence type="ECO:0000259" key="1">
    <source>
        <dbReference type="Pfam" id="PF00535"/>
    </source>
</evidence>
<dbReference type="EMBL" id="CP020474">
    <property type="protein sequence ID" value="ARE83569.1"/>
    <property type="molecule type" value="Genomic_DNA"/>
</dbReference>
<keyword evidence="2" id="KW-0808">Transferase</keyword>
<dbReference type="GO" id="GO:0016757">
    <property type="term" value="F:glycosyltransferase activity"/>
    <property type="evidence" value="ECO:0007669"/>
    <property type="project" value="UniProtKB-KW"/>
</dbReference>
<name>A0A1V0RP55_9RHOB</name>
<dbReference type="Proteomes" id="UP000192273">
    <property type="component" value="Chromosome"/>
</dbReference>
<dbReference type="InterPro" id="IPR050834">
    <property type="entry name" value="Glycosyltransf_2"/>
</dbReference>
<dbReference type="KEGG" id="rmm:ROSMUCSMR3_02095"/>
<dbReference type="RefSeq" id="WP_081507262.1">
    <property type="nucleotide sequence ID" value="NZ_CP020474.1"/>
</dbReference>
<keyword evidence="3" id="KW-1185">Reference proteome</keyword>